<evidence type="ECO:0000313" key="3">
    <source>
        <dbReference type="EMBL" id="MBA6411662.1"/>
    </source>
</evidence>
<keyword evidence="4" id="KW-1185">Reference proteome</keyword>
<feature type="transmembrane region" description="Helical" evidence="2">
    <location>
        <begin position="12"/>
        <end position="33"/>
    </location>
</feature>
<dbReference type="AlphaFoldDB" id="A0A7W2TTI6"/>
<keyword evidence="1" id="KW-0175">Coiled coil</keyword>
<dbReference type="InterPro" id="IPR036465">
    <property type="entry name" value="vWFA_dom_sf"/>
</dbReference>
<dbReference type="EMBL" id="JACFXU010000010">
    <property type="protein sequence ID" value="MBA6411662.1"/>
    <property type="molecule type" value="Genomic_DNA"/>
</dbReference>
<dbReference type="Proteomes" id="UP000539350">
    <property type="component" value="Unassembled WGS sequence"/>
</dbReference>
<evidence type="ECO:0000256" key="1">
    <source>
        <dbReference type="SAM" id="Coils"/>
    </source>
</evidence>
<reference evidence="3 4" key="1">
    <citation type="submission" date="2020-07" db="EMBL/GenBank/DDBJ databases">
        <title>Halieaceae bacterium, F7430, whole genome shotgun sequencing project.</title>
        <authorList>
            <person name="Jiang S."/>
            <person name="Liu Z.W."/>
            <person name="Du Z.J."/>
        </authorList>
    </citation>
    <scope>NUCLEOTIDE SEQUENCE [LARGE SCALE GENOMIC DNA]</scope>
    <source>
        <strain evidence="3 4">F7430</strain>
    </source>
</reference>
<feature type="coiled-coil region" evidence="1">
    <location>
        <begin position="67"/>
        <end position="101"/>
    </location>
</feature>
<dbReference type="SUPFAM" id="SSF53300">
    <property type="entry name" value="vWA-like"/>
    <property type="match status" value="1"/>
</dbReference>
<name>A0A7W2TTI6_9GAMM</name>
<sequence>MAKKRARAPQEFSLSFLDVICCGFGAVILLLMITKTVQPQIIEASAIKLDGRVAELQEQLFEIRGETRILNRDLNAKQEQLSEHEERIAILRGQLASARSRLDSTQVQDSSNTIISEQLADARQSLSAEMERLLGSQHQSKNNLIGGIPVDSEYIIFVIDTSGSMFHFAWNRVLKELEATLNIYPQVKGIQILNDMGSYMFSRYRGQWIPDTPGRRRVILQNLRNWNVFSNSSPVEGITQAIRTFYDPNKKISIYVFGDDFSGGSIAEVIDTVDRLNAADAQGKHRVRIHAVGFPVLFIKQPNAQSTAIKFATLMRELSYRNGGTFVGLNDINP</sequence>
<evidence type="ECO:0000256" key="2">
    <source>
        <dbReference type="SAM" id="Phobius"/>
    </source>
</evidence>
<comment type="caution">
    <text evidence="3">The sequence shown here is derived from an EMBL/GenBank/DDBJ whole genome shotgun (WGS) entry which is preliminary data.</text>
</comment>
<keyword evidence="2" id="KW-0472">Membrane</keyword>
<keyword evidence="2" id="KW-1133">Transmembrane helix</keyword>
<organism evidence="3 4">
    <name type="scientific">Sediminihaliea albiluteola</name>
    <dbReference type="NCBI Taxonomy" id="2758564"/>
    <lineage>
        <taxon>Bacteria</taxon>
        <taxon>Pseudomonadati</taxon>
        <taxon>Pseudomonadota</taxon>
        <taxon>Gammaproteobacteria</taxon>
        <taxon>Cellvibrionales</taxon>
        <taxon>Halieaceae</taxon>
        <taxon>Sediminihaliea</taxon>
    </lineage>
</organism>
<proteinExistence type="predicted"/>
<accession>A0A7W2TTI6</accession>
<keyword evidence="2" id="KW-0812">Transmembrane</keyword>
<gene>
    <name evidence="3" type="ORF">H2508_00820</name>
</gene>
<evidence type="ECO:0000313" key="4">
    <source>
        <dbReference type="Proteomes" id="UP000539350"/>
    </source>
</evidence>
<protein>
    <submittedName>
        <fullName evidence="3">VWA domain-containing protein</fullName>
    </submittedName>
</protein>
<dbReference type="RefSeq" id="WP_182168525.1">
    <property type="nucleotide sequence ID" value="NZ_JACFXU010000010.1"/>
</dbReference>